<evidence type="ECO:0000256" key="1">
    <source>
        <dbReference type="ARBA" id="ARBA00022729"/>
    </source>
</evidence>
<dbReference type="AlphaFoldDB" id="A0A1Y1YY55"/>
<dbReference type="Proteomes" id="UP000193498">
    <property type="component" value="Unassembled WGS sequence"/>
</dbReference>
<dbReference type="InterPro" id="IPR018466">
    <property type="entry name" value="Kre9/Knh1-like_N"/>
</dbReference>
<dbReference type="PANTHER" id="PTHR40633:SF1">
    <property type="entry name" value="GPI ANCHORED SERINE-THREONINE RICH PROTEIN (AFU_ORTHOLOGUE AFUA_1G03630)"/>
    <property type="match status" value="1"/>
</dbReference>
<dbReference type="InterPro" id="IPR052982">
    <property type="entry name" value="SRP1/TIP1-like"/>
</dbReference>
<keyword evidence="6" id="KW-1185">Reference proteome</keyword>
<protein>
    <recommendedName>
        <fullName evidence="4">Yeast cell wall synthesis Kre9/Knh1-like N-terminal domain-containing protein</fullName>
    </recommendedName>
</protein>
<feature type="chain" id="PRO_5012779185" description="Yeast cell wall synthesis Kre9/Knh1-like N-terminal domain-containing protein" evidence="3">
    <location>
        <begin position="22"/>
        <end position="238"/>
    </location>
</feature>
<accession>A0A1Y1YY55</accession>
<dbReference type="EMBL" id="MCFE01000053">
    <property type="protein sequence ID" value="ORY02814.1"/>
    <property type="molecule type" value="Genomic_DNA"/>
</dbReference>
<gene>
    <name evidence="5" type="ORF">K493DRAFT_311978</name>
</gene>
<name>A0A1Y1YY55_9FUNG</name>
<evidence type="ECO:0000256" key="3">
    <source>
        <dbReference type="SAM" id="SignalP"/>
    </source>
</evidence>
<dbReference type="Pfam" id="PF10342">
    <property type="entry name" value="Kre9_KNH"/>
    <property type="match status" value="1"/>
</dbReference>
<evidence type="ECO:0000313" key="5">
    <source>
        <dbReference type="EMBL" id="ORY02814.1"/>
    </source>
</evidence>
<evidence type="ECO:0000259" key="4">
    <source>
        <dbReference type="Pfam" id="PF10342"/>
    </source>
</evidence>
<feature type="region of interest" description="Disordered" evidence="2">
    <location>
        <begin position="185"/>
        <end position="215"/>
    </location>
</feature>
<evidence type="ECO:0000313" key="6">
    <source>
        <dbReference type="Proteomes" id="UP000193498"/>
    </source>
</evidence>
<feature type="domain" description="Yeast cell wall synthesis Kre9/Knh1-like N-terminal" evidence="4">
    <location>
        <begin position="28"/>
        <end position="116"/>
    </location>
</feature>
<evidence type="ECO:0000256" key="2">
    <source>
        <dbReference type="SAM" id="MobiDB-lite"/>
    </source>
</evidence>
<reference evidence="5 6" key="1">
    <citation type="submission" date="2016-07" db="EMBL/GenBank/DDBJ databases">
        <title>Pervasive Adenine N6-methylation of Active Genes in Fungi.</title>
        <authorList>
            <consortium name="DOE Joint Genome Institute"/>
            <person name="Mondo S.J."/>
            <person name="Dannebaum R.O."/>
            <person name="Kuo R.C."/>
            <person name="Labutti K."/>
            <person name="Haridas S."/>
            <person name="Kuo A."/>
            <person name="Salamov A."/>
            <person name="Ahrendt S.R."/>
            <person name="Lipzen A."/>
            <person name="Sullivan W."/>
            <person name="Andreopoulos W.B."/>
            <person name="Clum A."/>
            <person name="Lindquist E."/>
            <person name="Daum C."/>
            <person name="Ramamoorthy G.K."/>
            <person name="Gryganskyi A."/>
            <person name="Culley D."/>
            <person name="Magnuson J.K."/>
            <person name="James T.Y."/>
            <person name="O'Malley M.A."/>
            <person name="Stajich J.E."/>
            <person name="Spatafora J.W."/>
            <person name="Visel A."/>
            <person name="Grigoriev I.V."/>
        </authorList>
    </citation>
    <scope>NUCLEOTIDE SEQUENCE [LARGE SCALE GENOMIC DNA]</scope>
    <source>
        <strain evidence="5 6">CBS 931.73</strain>
    </source>
</reference>
<feature type="signal peptide" evidence="3">
    <location>
        <begin position="1"/>
        <end position="21"/>
    </location>
</feature>
<keyword evidence="1 3" id="KW-0732">Signal</keyword>
<organism evidence="5 6">
    <name type="scientific">Basidiobolus meristosporus CBS 931.73</name>
    <dbReference type="NCBI Taxonomy" id="1314790"/>
    <lineage>
        <taxon>Eukaryota</taxon>
        <taxon>Fungi</taxon>
        <taxon>Fungi incertae sedis</taxon>
        <taxon>Zoopagomycota</taxon>
        <taxon>Entomophthoromycotina</taxon>
        <taxon>Basidiobolomycetes</taxon>
        <taxon>Basidiobolales</taxon>
        <taxon>Basidiobolaceae</taxon>
        <taxon>Basidiobolus</taxon>
    </lineage>
</organism>
<dbReference type="OrthoDB" id="2260257at2759"/>
<dbReference type="PANTHER" id="PTHR40633">
    <property type="entry name" value="MATRIX PROTEIN, PUTATIVE (AFU_ORTHOLOGUE AFUA_8G05410)-RELATED"/>
    <property type="match status" value="1"/>
</dbReference>
<dbReference type="InParanoid" id="A0A1Y1YY55"/>
<comment type="caution">
    <text evidence="5">The sequence shown here is derived from an EMBL/GenBank/DDBJ whole genome shotgun (WGS) entry which is preliminary data.</text>
</comment>
<sequence length="238" mass="23579">MFSKTLASVAAVALLAASASADYSIVEPVEGTKWVAGETVTIRWIEIPGTPTPEKLSLALMAGEATRLQVSQVIADVDSKAGSYKWTVPSTVQPGAQYAVRAGTGDAVKYSHYFDVEGGKVPGASSSASATNASKSGTLVTPIASSNATSVASSATPASNSTTIASTSLVSPTSSIASSIISSGASSKPTSAATSAPSKVSPPATPSPSKTPASAGSNLAISAISALIPAALVAYMRQ</sequence>
<proteinExistence type="predicted"/>